<feature type="region of interest" description="Disordered" evidence="2">
    <location>
        <begin position="289"/>
        <end position="335"/>
    </location>
</feature>
<feature type="compositionally biased region" description="Low complexity" evidence="2">
    <location>
        <begin position="298"/>
        <end position="311"/>
    </location>
</feature>
<dbReference type="AlphaFoldDB" id="U6G078"/>
<name>U6G078_9EIME</name>
<keyword evidence="1" id="KW-0175">Coiled coil</keyword>
<feature type="region of interest" description="Disordered" evidence="2">
    <location>
        <begin position="43"/>
        <end position="76"/>
    </location>
</feature>
<dbReference type="EMBL" id="HG688749">
    <property type="protein sequence ID" value="CDI73706.1"/>
    <property type="molecule type" value="Genomic_DNA"/>
</dbReference>
<accession>U6G078</accession>
<gene>
    <name evidence="4" type="ORF">EPH_0027880</name>
</gene>
<feature type="chain" id="PRO_5004670355" evidence="3">
    <location>
        <begin position="27"/>
        <end position="350"/>
    </location>
</feature>
<feature type="signal peptide" evidence="3">
    <location>
        <begin position="1"/>
        <end position="26"/>
    </location>
</feature>
<proteinExistence type="predicted"/>
<keyword evidence="3" id="KW-0732">Signal</keyword>
<reference evidence="4" key="2">
    <citation type="submission" date="2013-10" db="EMBL/GenBank/DDBJ databases">
        <authorList>
            <person name="Aslett M."/>
        </authorList>
    </citation>
    <scope>NUCLEOTIDE SEQUENCE [LARGE SCALE GENOMIC DNA]</scope>
    <source>
        <strain evidence="4">Houghton</strain>
    </source>
</reference>
<sequence length="350" mass="39160">MFKNNLLCGPLLVALSLASPSPNVQAFGGRLSSIASLLDTQSTDNPYERMSSVDSSSSNNNNSSSSSSSRGSWGPSIGSTASTGLSTPSYSSSASGAFLQQLQQQIIVSTRYALEQPAKYCAEEGEDTTFCLVIREFAAALRSISDIECIPASEIEDKKKGKISLLELEPNTLEQTAKPHSFMDVPTQEEVKRREEEAAAQYQRQAEAAQRRGQEVLKEAGERGNVEAITEAAQKVYMVQAILQSAYYMQAGVYRQLSSKEAKASLLLLLHFPNILVMLYASVELRGQQQQQHHHQQHQQQQQQQLHQQQQQHHHHHHQQQQHHRQQQQQQQQQHQKQLLQGEALAYIHV</sequence>
<feature type="coiled-coil region" evidence="1">
    <location>
        <begin position="192"/>
        <end position="219"/>
    </location>
</feature>
<dbReference type="VEuPathDB" id="ToxoDB:EPH_0027880"/>
<dbReference type="OrthoDB" id="348322at2759"/>
<organism evidence="4 5">
    <name type="scientific">Eimeria praecox</name>
    <dbReference type="NCBI Taxonomy" id="51316"/>
    <lineage>
        <taxon>Eukaryota</taxon>
        <taxon>Sar</taxon>
        <taxon>Alveolata</taxon>
        <taxon>Apicomplexa</taxon>
        <taxon>Conoidasida</taxon>
        <taxon>Coccidia</taxon>
        <taxon>Eucoccidiorida</taxon>
        <taxon>Eimeriorina</taxon>
        <taxon>Eimeriidae</taxon>
        <taxon>Eimeria</taxon>
    </lineage>
</organism>
<evidence type="ECO:0000313" key="4">
    <source>
        <dbReference type="EMBL" id="CDI73706.1"/>
    </source>
</evidence>
<evidence type="ECO:0000256" key="2">
    <source>
        <dbReference type="SAM" id="MobiDB-lite"/>
    </source>
</evidence>
<dbReference type="Proteomes" id="UP000018201">
    <property type="component" value="Unassembled WGS sequence"/>
</dbReference>
<evidence type="ECO:0000313" key="5">
    <source>
        <dbReference type="Proteomes" id="UP000018201"/>
    </source>
</evidence>
<reference evidence="4" key="1">
    <citation type="submission" date="2013-10" db="EMBL/GenBank/DDBJ databases">
        <title>Genomic analysis of the causative agents of coccidiosis in chickens.</title>
        <authorList>
            <person name="Reid A.J."/>
            <person name="Blake D."/>
            <person name="Billington K."/>
            <person name="Browne H."/>
            <person name="Dunn M."/>
            <person name="Hung S."/>
            <person name="Kawahara F."/>
            <person name="Miranda-Saavedra D."/>
            <person name="Mourier T."/>
            <person name="Nagra H."/>
            <person name="Otto T.D."/>
            <person name="Rawlings N."/>
            <person name="Sanchez A."/>
            <person name="Sanders M."/>
            <person name="Subramaniam C."/>
            <person name="Tay Y."/>
            <person name="Dear P."/>
            <person name="Doerig C."/>
            <person name="Gruber A."/>
            <person name="Parkinson J."/>
            <person name="Shirley M."/>
            <person name="Wan K.L."/>
            <person name="Berriman M."/>
            <person name="Tomley F."/>
            <person name="Pain A."/>
        </authorList>
    </citation>
    <scope>NUCLEOTIDE SEQUENCE [LARGE SCALE GENOMIC DNA]</scope>
    <source>
        <strain evidence="4">Houghton</strain>
    </source>
</reference>
<evidence type="ECO:0000256" key="3">
    <source>
        <dbReference type="SAM" id="SignalP"/>
    </source>
</evidence>
<keyword evidence="5" id="KW-1185">Reference proteome</keyword>
<feature type="compositionally biased region" description="Basic residues" evidence="2">
    <location>
        <begin position="312"/>
        <end position="326"/>
    </location>
</feature>
<evidence type="ECO:0000256" key="1">
    <source>
        <dbReference type="SAM" id="Coils"/>
    </source>
</evidence>
<protein>
    <submittedName>
        <fullName evidence="4">Uncharacterized protein</fullName>
    </submittedName>
</protein>
<feature type="compositionally biased region" description="Low complexity" evidence="2">
    <location>
        <begin position="52"/>
        <end position="76"/>
    </location>
</feature>